<evidence type="ECO:0000259" key="3">
    <source>
        <dbReference type="Pfam" id="PF20434"/>
    </source>
</evidence>
<keyword evidence="2" id="KW-0732">Signal</keyword>
<dbReference type="InterPro" id="IPR029058">
    <property type="entry name" value="AB_hydrolase_fold"/>
</dbReference>
<dbReference type="Proteomes" id="UP001209229">
    <property type="component" value="Unassembled WGS sequence"/>
</dbReference>
<dbReference type="GO" id="GO:0016787">
    <property type="term" value="F:hydrolase activity"/>
    <property type="evidence" value="ECO:0007669"/>
    <property type="project" value="UniProtKB-KW"/>
</dbReference>
<proteinExistence type="predicted"/>
<evidence type="ECO:0000313" key="5">
    <source>
        <dbReference type="Proteomes" id="UP001209229"/>
    </source>
</evidence>
<gene>
    <name evidence="4" type="ORF">OM075_04320</name>
</gene>
<evidence type="ECO:0000256" key="1">
    <source>
        <dbReference type="ARBA" id="ARBA00022801"/>
    </source>
</evidence>
<keyword evidence="1 4" id="KW-0378">Hydrolase</keyword>
<dbReference type="PANTHER" id="PTHR48081">
    <property type="entry name" value="AB HYDROLASE SUPERFAMILY PROTEIN C4A8.06C"/>
    <property type="match status" value="1"/>
</dbReference>
<protein>
    <submittedName>
        <fullName evidence="4">Alpha/beta hydrolase</fullName>
    </submittedName>
</protein>
<name>A0AAE3M2B9_9BACT</name>
<evidence type="ECO:0000256" key="2">
    <source>
        <dbReference type="SAM" id="SignalP"/>
    </source>
</evidence>
<keyword evidence="5" id="KW-1185">Reference proteome</keyword>
<reference evidence="4" key="1">
    <citation type="submission" date="2022-10" db="EMBL/GenBank/DDBJ databases">
        <authorList>
            <person name="Yu W.X."/>
        </authorList>
    </citation>
    <scope>NUCLEOTIDE SEQUENCE</scope>
    <source>
        <strain evidence="4">AAT</strain>
    </source>
</reference>
<feature type="chain" id="PRO_5042074985" evidence="2">
    <location>
        <begin position="26"/>
        <end position="312"/>
    </location>
</feature>
<dbReference type="PANTHER" id="PTHR48081:SF6">
    <property type="entry name" value="PEPTIDASE S9 PROLYL OLIGOPEPTIDASE CATALYTIC DOMAIN-CONTAINING PROTEIN"/>
    <property type="match status" value="1"/>
</dbReference>
<accession>A0AAE3M2B9</accession>
<sequence length="312" mass="34887">MTKKLLQLGFLICISGLLLTSNMSAQQQELQLWPKGAPGAIKNKDYKESPTDGRGRENRYIKVTDPTIKVYLPDADKATGAAILICPGGGYTCLAYDHEGFILAEWLKQHGIAGILLKYRLPSDQIMKQKDVGPLQDAQQAMRMIRNNAKEWNIDPHKIGVIGFSAGGHLASTISTQFDREVYKTKDTTSARPDFSVLVYPVISMKEGVTHMGSRINLIGKAPSEELINQYSNEQQITPNTPMTFMIHSADDHAIPIQNSLGYFQALQENKVSSEIHIFEKGGHGYGMRDVKGTQKQWPLLMLEWLKMHDMI</sequence>
<dbReference type="Gene3D" id="3.40.50.1820">
    <property type="entry name" value="alpha/beta hydrolase"/>
    <property type="match status" value="1"/>
</dbReference>
<comment type="caution">
    <text evidence="4">The sequence shown here is derived from an EMBL/GenBank/DDBJ whole genome shotgun (WGS) entry which is preliminary data.</text>
</comment>
<feature type="signal peptide" evidence="2">
    <location>
        <begin position="1"/>
        <end position="25"/>
    </location>
</feature>
<dbReference type="InterPro" id="IPR049492">
    <property type="entry name" value="BD-FAE-like_dom"/>
</dbReference>
<dbReference type="EMBL" id="JAPDPJ010000005">
    <property type="protein sequence ID" value="MCW3785676.1"/>
    <property type="molecule type" value="Genomic_DNA"/>
</dbReference>
<dbReference type="RefSeq" id="WP_301189248.1">
    <property type="nucleotide sequence ID" value="NZ_JAPDPJ010000005.1"/>
</dbReference>
<feature type="domain" description="BD-FAE-like" evidence="3">
    <location>
        <begin position="70"/>
        <end position="261"/>
    </location>
</feature>
<organism evidence="4 5">
    <name type="scientific">Plebeiibacterium sediminum</name>
    <dbReference type="NCBI Taxonomy" id="2992112"/>
    <lineage>
        <taxon>Bacteria</taxon>
        <taxon>Pseudomonadati</taxon>
        <taxon>Bacteroidota</taxon>
        <taxon>Bacteroidia</taxon>
        <taxon>Marinilabiliales</taxon>
        <taxon>Marinilabiliaceae</taxon>
        <taxon>Plebeiibacterium</taxon>
    </lineage>
</organism>
<dbReference type="AlphaFoldDB" id="A0AAE3M2B9"/>
<dbReference type="InterPro" id="IPR050300">
    <property type="entry name" value="GDXG_lipolytic_enzyme"/>
</dbReference>
<evidence type="ECO:0000313" key="4">
    <source>
        <dbReference type="EMBL" id="MCW3785676.1"/>
    </source>
</evidence>
<dbReference type="Pfam" id="PF20434">
    <property type="entry name" value="BD-FAE"/>
    <property type="match status" value="1"/>
</dbReference>
<dbReference type="SUPFAM" id="SSF53474">
    <property type="entry name" value="alpha/beta-Hydrolases"/>
    <property type="match status" value="1"/>
</dbReference>